<evidence type="ECO:0000313" key="1">
    <source>
        <dbReference type="EMBL" id="KAF0700845.1"/>
    </source>
</evidence>
<name>A0A485KKU1_9STRA</name>
<organism evidence="2 3">
    <name type="scientific">Aphanomyces stellatus</name>
    <dbReference type="NCBI Taxonomy" id="120398"/>
    <lineage>
        <taxon>Eukaryota</taxon>
        <taxon>Sar</taxon>
        <taxon>Stramenopiles</taxon>
        <taxon>Oomycota</taxon>
        <taxon>Saprolegniomycetes</taxon>
        <taxon>Saprolegniales</taxon>
        <taxon>Verrucalvaceae</taxon>
        <taxon>Aphanomyces</taxon>
    </lineage>
</organism>
<sequence>MRLRKKESNATLVQEIETLELRLRAMQNGDRPIAAILSWRDVAMALELARESSSAMNRVLRYRVKAIEKLASNLRLWVASMSNVPTHLNPTRPTWRNVTLLADPTSRQLGKAWILRQMHHHTERVFQRYGFPADHVPFDVCEIDMCPTNGISYVFGIQRDLNMSTEMDLLDKYTHNMCYMLRVNFGHAISPHTVHEADGDILLHQLVSNFGEFSNVLTTSFRTADRFVVVAQSIQDDECVPGETQNFFRHRSYWAEIYQLQSDQWKYRFIYFLSQRRHRVGQYTPLEDEARVWGYDVSDVLPEVRERKFRHWVQTTWHGLRVQHDLNSKRSLMMC</sequence>
<evidence type="ECO:0000313" key="3">
    <source>
        <dbReference type="Proteomes" id="UP000332933"/>
    </source>
</evidence>
<keyword evidence="3" id="KW-1185">Reference proteome</keyword>
<dbReference type="EMBL" id="CAADRA010005131">
    <property type="protein sequence ID" value="VFT85530.1"/>
    <property type="molecule type" value="Genomic_DNA"/>
</dbReference>
<reference evidence="1" key="2">
    <citation type="submission" date="2019-06" db="EMBL/GenBank/DDBJ databases">
        <title>Genomics analysis of Aphanomyces spp. identifies a new class of oomycete effector associated with host adaptation.</title>
        <authorList>
            <person name="Gaulin E."/>
        </authorList>
    </citation>
    <scope>NUCLEOTIDE SEQUENCE</scope>
    <source>
        <strain evidence="1">CBS 578.67</strain>
    </source>
</reference>
<dbReference type="Proteomes" id="UP000332933">
    <property type="component" value="Unassembled WGS sequence"/>
</dbReference>
<dbReference type="AlphaFoldDB" id="A0A485KKU1"/>
<proteinExistence type="predicted"/>
<reference evidence="2 3" key="1">
    <citation type="submission" date="2019-03" db="EMBL/GenBank/DDBJ databases">
        <authorList>
            <person name="Gaulin E."/>
            <person name="Dumas B."/>
        </authorList>
    </citation>
    <scope>NUCLEOTIDE SEQUENCE [LARGE SCALE GENOMIC DNA]</scope>
    <source>
        <strain evidence="2">CBS 568.67</strain>
    </source>
</reference>
<dbReference type="EMBL" id="VJMH01005110">
    <property type="protein sequence ID" value="KAF0700845.1"/>
    <property type="molecule type" value="Genomic_DNA"/>
</dbReference>
<protein>
    <submittedName>
        <fullName evidence="2">Aste57867_8644 protein</fullName>
    </submittedName>
</protein>
<accession>A0A485KKU1</accession>
<gene>
    <name evidence="2" type="primary">Aste57867_8644</name>
    <name evidence="1" type="ORF">As57867_008610</name>
    <name evidence="2" type="ORF">ASTE57867_8644</name>
</gene>
<evidence type="ECO:0000313" key="2">
    <source>
        <dbReference type="EMBL" id="VFT85530.1"/>
    </source>
</evidence>